<dbReference type="NCBIfam" id="TIGR00010">
    <property type="entry name" value="YchF/TatD family DNA exonuclease"/>
    <property type="match status" value="1"/>
</dbReference>
<dbReference type="Pfam" id="PF01026">
    <property type="entry name" value="TatD_DNase"/>
    <property type="match status" value="1"/>
</dbReference>
<dbReference type="InterPro" id="IPR015991">
    <property type="entry name" value="TatD/YcfH-like"/>
</dbReference>
<keyword evidence="3 5" id="KW-0378">Hydrolase</keyword>
<dbReference type="AlphaFoldDB" id="A0A944M816"/>
<dbReference type="EMBL" id="JAHHGM010000010">
    <property type="protein sequence ID" value="MBT2989681.1"/>
    <property type="molecule type" value="Genomic_DNA"/>
</dbReference>
<dbReference type="GO" id="GO:0004536">
    <property type="term" value="F:DNA nuclease activity"/>
    <property type="evidence" value="ECO:0007669"/>
    <property type="project" value="InterPro"/>
</dbReference>
<reference evidence="5 6" key="1">
    <citation type="submission" date="2021-05" db="EMBL/GenBank/DDBJ databases">
        <title>Genetic and Functional Diversity in Clade A Lucinid endosymbionts from the Bahamas.</title>
        <authorList>
            <person name="Giani N.M."/>
            <person name="Engel A.S."/>
            <person name="Campbell B.J."/>
        </authorList>
    </citation>
    <scope>NUCLEOTIDE SEQUENCE [LARGE SCALE GENOMIC DNA]</scope>
    <source>
        <strain evidence="5">LUC16012Gg_MoonRockCtena</strain>
    </source>
</reference>
<comment type="caution">
    <text evidence="5">The sequence shown here is derived from an EMBL/GenBank/DDBJ whole genome shotgun (WGS) entry which is preliminary data.</text>
</comment>
<dbReference type="InterPro" id="IPR001130">
    <property type="entry name" value="TatD-like"/>
</dbReference>
<comment type="similarity">
    <text evidence="1">Belongs to the metallo-dependent hydrolases superfamily. TatD-type hydrolase family.</text>
</comment>
<dbReference type="PROSITE" id="PS01137">
    <property type="entry name" value="TATD_1"/>
    <property type="match status" value="1"/>
</dbReference>
<dbReference type="PROSITE" id="PS01091">
    <property type="entry name" value="TATD_3"/>
    <property type="match status" value="1"/>
</dbReference>
<gene>
    <name evidence="5" type="ORF">KME65_12015</name>
</gene>
<feature type="binding site" evidence="4">
    <location>
        <position position="11"/>
    </location>
    <ligand>
        <name>a divalent metal cation</name>
        <dbReference type="ChEBI" id="CHEBI:60240"/>
        <label>1</label>
    </ligand>
</feature>
<dbReference type="CDD" id="cd01310">
    <property type="entry name" value="TatD_DNAse"/>
    <property type="match status" value="1"/>
</dbReference>
<feature type="binding site" evidence="4">
    <location>
        <position position="133"/>
    </location>
    <ligand>
        <name>a divalent metal cation</name>
        <dbReference type="ChEBI" id="CHEBI:60240"/>
        <label>2</label>
    </ligand>
</feature>
<keyword evidence="2 4" id="KW-0479">Metal-binding</keyword>
<dbReference type="PIRSF" id="PIRSF005902">
    <property type="entry name" value="DNase_TatD"/>
    <property type="match status" value="1"/>
</dbReference>
<dbReference type="GO" id="GO:0005829">
    <property type="term" value="C:cytosol"/>
    <property type="evidence" value="ECO:0007669"/>
    <property type="project" value="TreeGrafter"/>
</dbReference>
<evidence type="ECO:0000256" key="4">
    <source>
        <dbReference type="PIRSR" id="PIRSR005902-1"/>
    </source>
</evidence>
<feature type="binding site" evidence="4">
    <location>
        <position position="156"/>
    </location>
    <ligand>
        <name>a divalent metal cation</name>
        <dbReference type="ChEBI" id="CHEBI:60240"/>
        <label>2</label>
    </ligand>
</feature>
<protein>
    <submittedName>
        <fullName evidence="5">TatD family hydrolase</fullName>
    </submittedName>
</protein>
<proteinExistence type="inferred from homology"/>
<feature type="binding site" evidence="4">
    <location>
        <position position="13"/>
    </location>
    <ligand>
        <name>a divalent metal cation</name>
        <dbReference type="ChEBI" id="CHEBI:60240"/>
        <label>1</label>
    </ligand>
</feature>
<dbReference type="Gene3D" id="3.20.20.140">
    <property type="entry name" value="Metal-dependent hydrolases"/>
    <property type="match status" value="1"/>
</dbReference>
<feature type="binding site" evidence="4">
    <location>
        <position position="206"/>
    </location>
    <ligand>
        <name>a divalent metal cation</name>
        <dbReference type="ChEBI" id="CHEBI:60240"/>
        <label>1</label>
    </ligand>
</feature>
<dbReference type="InterPro" id="IPR018228">
    <property type="entry name" value="DNase_TatD-rel_CS"/>
</dbReference>
<name>A0A944M816_9GAMM</name>
<accession>A0A944M816</accession>
<dbReference type="GO" id="GO:0016788">
    <property type="term" value="F:hydrolase activity, acting on ester bonds"/>
    <property type="evidence" value="ECO:0007669"/>
    <property type="project" value="InterPro"/>
</dbReference>
<dbReference type="Proteomes" id="UP000770889">
    <property type="component" value="Unassembled WGS sequence"/>
</dbReference>
<evidence type="ECO:0000313" key="5">
    <source>
        <dbReference type="EMBL" id="MBT2989681.1"/>
    </source>
</evidence>
<dbReference type="GO" id="GO:0046872">
    <property type="term" value="F:metal ion binding"/>
    <property type="evidence" value="ECO:0007669"/>
    <property type="project" value="UniProtKB-KW"/>
</dbReference>
<dbReference type="PANTHER" id="PTHR46124">
    <property type="entry name" value="D-AMINOACYL-TRNA DEACYLASE"/>
    <property type="match status" value="1"/>
</dbReference>
<dbReference type="PANTHER" id="PTHR46124:SF3">
    <property type="entry name" value="HYDROLASE"/>
    <property type="match status" value="1"/>
</dbReference>
<evidence type="ECO:0000256" key="2">
    <source>
        <dbReference type="ARBA" id="ARBA00022723"/>
    </source>
</evidence>
<evidence type="ECO:0000256" key="1">
    <source>
        <dbReference type="ARBA" id="ARBA00009275"/>
    </source>
</evidence>
<dbReference type="InterPro" id="IPR032466">
    <property type="entry name" value="Metal_Hydrolase"/>
</dbReference>
<evidence type="ECO:0000313" key="6">
    <source>
        <dbReference type="Proteomes" id="UP000770889"/>
    </source>
</evidence>
<evidence type="ECO:0000256" key="3">
    <source>
        <dbReference type="ARBA" id="ARBA00022801"/>
    </source>
</evidence>
<dbReference type="SUPFAM" id="SSF51556">
    <property type="entry name" value="Metallo-dependent hydrolases"/>
    <property type="match status" value="1"/>
</dbReference>
<dbReference type="FunFam" id="3.20.20.140:FF:000005">
    <property type="entry name" value="TatD family hydrolase"/>
    <property type="match status" value="1"/>
</dbReference>
<sequence>MGVHPRLIDAHSHFDDASFDADREQALTRARDAGIVEQIIPAVKAAWWPRIKQLCKENGGLHPSYGLHPMYLGDHREEDLQALRKWVTDEHPIAIGECGLDFYIDDPRPEQQQHYFEGQLRIAVDHELPVIIHARRSVEEVINTLRRYPGIVGMLHSYSGSEQQARRLIDMGFYLSFGGPITYERAKRLHRLIKSLPLDAILLETDSPDQPGSRHRGQRNEPAFLTEVLESVAQLRDQEPERIAAQTAANTRRLFKIQGRSSPIRT</sequence>
<feature type="binding site" evidence="4">
    <location>
        <position position="97"/>
    </location>
    <ligand>
        <name>a divalent metal cation</name>
        <dbReference type="ChEBI" id="CHEBI:60240"/>
        <label>1</label>
    </ligand>
</feature>
<organism evidence="5 6">
    <name type="scientific">Candidatus Thiodiazotropha taylori</name>
    <dbReference type="NCBI Taxonomy" id="2792791"/>
    <lineage>
        <taxon>Bacteria</taxon>
        <taxon>Pseudomonadati</taxon>
        <taxon>Pseudomonadota</taxon>
        <taxon>Gammaproteobacteria</taxon>
        <taxon>Chromatiales</taxon>
        <taxon>Sedimenticolaceae</taxon>
        <taxon>Candidatus Thiodiazotropha</taxon>
    </lineage>
</organism>